<organism evidence="4 5">
    <name type="scientific">Candidatus Nitrospira nitrificans</name>
    <dbReference type="NCBI Taxonomy" id="1742973"/>
    <lineage>
        <taxon>Bacteria</taxon>
        <taxon>Pseudomonadati</taxon>
        <taxon>Nitrospirota</taxon>
        <taxon>Nitrospiria</taxon>
        <taxon>Nitrospirales</taxon>
        <taxon>Nitrospiraceae</taxon>
        <taxon>Nitrospira</taxon>
    </lineage>
</organism>
<reference evidence="5" key="1">
    <citation type="submission" date="2015-10" db="EMBL/GenBank/DDBJ databases">
        <authorList>
            <person name="Luecker S."/>
            <person name="Luecker S."/>
        </authorList>
    </citation>
    <scope>NUCLEOTIDE SEQUENCE [LARGE SCALE GENOMIC DNA]</scope>
</reference>
<evidence type="ECO:0008006" key="6">
    <source>
        <dbReference type="Google" id="ProtNLM"/>
    </source>
</evidence>
<dbReference type="Proteomes" id="UP000198736">
    <property type="component" value="Unassembled WGS sequence"/>
</dbReference>
<dbReference type="AlphaFoldDB" id="A0A0S4LIF6"/>
<dbReference type="GO" id="GO:0110001">
    <property type="term" value="C:toxin-antitoxin complex"/>
    <property type="evidence" value="ECO:0007669"/>
    <property type="project" value="InterPro"/>
</dbReference>
<dbReference type="EMBL" id="CZPZ01000015">
    <property type="protein sequence ID" value="CUS36352.1"/>
    <property type="molecule type" value="Genomic_DNA"/>
</dbReference>
<keyword evidence="5" id="KW-1185">Reference proteome</keyword>
<evidence type="ECO:0000256" key="3">
    <source>
        <dbReference type="ARBA" id="ARBA00022801"/>
    </source>
</evidence>
<protein>
    <recommendedName>
        <fullName evidence="6">Nucleotidyltransferase</fullName>
    </recommendedName>
</protein>
<gene>
    <name evidence="4" type="ORF">COMA2_220056</name>
</gene>
<keyword evidence="1" id="KW-1277">Toxin-antitoxin system</keyword>
<evidence type="ECO:0000313" key="4">
    <source>
        <dbReference type="EMBL" id="CUS36352.1"/>
    </source>
</evidence>
<keyword evidence="2" id="KW-0540">Nuclease</keyword>
<evidence type="ECO:0000256" key="2">
    <source>
        <dbReference type="ARBA" id="ARBA00022722"/>
    </source>
</evidence>
<name>A0A0S4LIF6_9BACT</name>
<keyword evidence="3" id="KW-0378">Hydrolase</keyword>
<dbReference type="Pfam" id="PF01934">
    <property type="entry name" value="HepT-like"/>
    <property type="match status" value="1"/>
</dbReference>
<dbReference type="InterPro" id="IPR008201">
    <property type="entry name" value="HepT-like"/>
</dbReference>
<accession>A0A0S4LIF6</accession>
<proteinExistence type="predicted"/>
<sequence>MRDKLIHDYFGINLQLVWDVVERDLPMLEIRIAQLLTSLEKKPSP</sequence>
<evidence type="ECO:0000256" key="1">
    <source>
        <dbReference type="ARBA" id="ARBA00022649"/>
    </source>
</evidence>
<dbReference type="GO" id="GO:0016787">
    <property type="term" value="F:hydrolase activity"/>
    <property type="evidence" value="ECO:0007669"/>
    <property type="project" value="UniProtKB-KW"/>
</dbReference>
<evidence type="ECO:0000313" key="5">
    <source>
        <dbReference type="Proteomes" id="UP000198736"/>
    </source>
</evidence>
<dbReference type="GO" id="GO:0004540">
    <property type="term" value="F:RNA nuclease activity"/>
    <property type="evidence" value="ECO:0007669"/>
    <property type="project" value="InterPro"/>
</dbReference>